<dbReference type="PROSITE" id="PS50977">
    <property type="entry name" value="HTH_TETR_2"/>
    <property type="match status" value="1"/>
</dbReference>
<dbReference type="Pfam" id="PF00440">
    <property type="entry name" value="TetR_N"/>
    <property type="match status" value="1"/>
</dbReference>
<evidence type="ECO:0000256" key="5">
    <source>
        <dbReference type="SAM" id="MobiDB-lite"/>
    </source>
</evidence>
<dbReference type="InterPro" id="IPR009057">
    <property type="entry name" value="Homeodomain-like_sf"/>
</dbReference>
<keyword evidence="8" id="KW-1185">Reference proteome</keyword>
<evidence type="ECO:0000313" key="8">
    <source>
        <dbReference type="Proteomes" id="UP000031843"/>
    </source>
</evidence>
<dbReference type="RefSeq" id="WP_082055203.1">
    <property type="nucleotide sequence ID" value="NZ_CP010537.1"/>
</dbReference>
<evidence type="ECO:0000313" key="7">
    <source>
        <dbReference type="EMBL" id="AJG24317.1"/>
    </source>
</evidence>
<dbReference type="InterPro" id="IPR001647">
    <property type="entry name" value="HTH_TetR"/>
</dbReference>
<dbReference type="PANTHER" id="PTHR30055:SF220">
    <property type="entry name" value="TETR-FAMILY REGULATORY PROTEIN"/>
    <property type="match status" value="1"/>
</dbReference>
<reference evidence="7 8" key="1">
    <citation type="journal article" date="2015" name="Genome Announc.">
        <title>Complete Genome Sequence of Cupriavidus basilensis 4G11, Isolated from the Oak Ridge Field Research Center Site.</title>
        <authorList>
            <person name="Ray J."/>
            <person name="Waters R.J."/>
            <person name="Skerker J.M."/>
            <person name="Kuehl J.V."/>
            <person name="Price M.N."/>
            <person name="Huang J."/>
            <person name="Chakraborty R."/>
            <person name="Arkin A.P."/>
            <person name="Deutschbauer A."/>
        </authorList>
    </citation>
    <scope>NUCLEOTIDE SEQUENCE [LARGE SCALE GENOMIC DNA]</scope>
    <source>
        <strain evidence="7">4G11</strain>
    </source>
</reference>
<dbReference type="KEGG" id="cbw:RR42_s2736"/>
<dbReference type="GO" id="GO:0000976">
    <property type="term" value="F:transcription cis-regulatory region binding"/>
    <property type="evidence" value="ECO:0007669"/>
    <property type="project" value="TreeGrafter"/>
</dbReference>
<evidence type="ECO:0000256" key="4">
    <source>
        <dbReference type="PROSITE-ProRule" id="PRU00335"/>
    </source>
</evidence>
<feature type="compositionally biased region" description="Low complexity" evidence="5">
    <location>
        <begin position="31"/>
        <end position="47"/>
    </location>
</feature>
<accession>A0A0C4YEY7</accession>
<feature type="region of interest" description="Disordered" evidence="5">
    <location>
        <begin position="1"/>
        <end position="52"/>
    </location>
</feature>
<evidence type="ECO:0000259" key="6">
    <source>
        <dbReference type="PROSITE" id="PS50977"/>
    </source>
</evidence>
<dbReference type="SUPFAM" id="SSF46689">
    <property type="entry name" value="Homeodomain-like"/>
    <property type="match status" value="1"/>
</dbReference>
<dbReference type="STRING" id="68895.RR42_s2736"/>
<dbReference type="OrthoDB" id="5293556at2"/>
<evidence type="ECO:0000256" key="3">
    <source>
        <dbReference type="ARBA" id="ARBA00023163"/>
    </source>
</evidence>
<evidence type="ECO:0000256" key="2">
    <source>
        <dbReference type="ARBA" id="ARBA00023125"/>
    </source>
</evidence>
<gene>
    <name evidence="7" type="ORF">RR42_s2736</name>
</gene>
<dbReference type="AlphaFoldDB" id="A0A0C4YEY7"/>
<organism evidence="7 8">
    <name type="scientific">Cupriavidus basilensis</name>
    <dbReference type="NCBI Taxonomy" id="68895"/>
    <lineage>
        <taxon>Bacteria</taxon>
        <taxon>Pseudomonadati</taxon>
        <taxon>Pseudomonadota</taxon>
        <taxon>Betaproteobacteria</taxon>
        <taxon>Burkholderiales</taxon>
        <taxon>Burkholderiaceae</taxon>
        <taxon>Cupriavidus</taxon>
    </lineage>
</organism>
<name>A0A0C4YEY7_9BURK</name>
<dbReference type="Gene3D" id="1.10.357.10">
    <property type="entry name" value="Tetracycline Repressor, domain 2"/>
    <property type="match status" value="1"/>
</dbReference>
<dbReference type="InterPro" id="IPR050109">
    <property type="entry name" value="HTH-type_TetR-like_transc_reg"/>
</dbReference>
<dbReference type="GO" id="GO:0003700">
    <property type="term" value="F:DNA-binding transcription factor activity"/>
    <property type="evidence" value="ECO:0007669"/>
    <property type="project" value="TreeGrafter"/>
</dbReference>
<keyword evidence="1" id="KW-0805">Transcription regulation</keyword>
<sequence length="257" mass="26724">MTGAKRSSRIPRTARIASSTDSADAGGTAVPADTEIATTPATPTPRSTYRHGDLRRALLDAGIELARDGGPDAVVLREATRRAGVVPNAAYRHFASRQDLLQAVRAAALAALAQAIEAELAALDESAPPADFARASLRAVGAGYMQFALAEPGLFRTAFSVPDELEGVPVPGKAGDSGLDPYQLLGAALDRMMAAGVLSTAHRPGAEYLAWSAVHGLSMLVIDGPLRMVATSPGQAHQIGQRLLDMVEKGLQAADVR</sequence>
<feature type="DNA-binding region" description="H-T-H motif" evidence="4">
    <location>
        <begin position="75"/>
        <end position="94"/>
    </location>
</feature>
<protein>
    <submittedName>
        <fullName evidence="7">Transcriptional regulator, TetR family</fullName>
    </submittedName>
</protein>
<dbReference type="EMBL" id="CP010537">
    <property type="protein sequence ID" value="AJG24317.1"/>
    <property type="molecule type" value="Genomic_DNA"/>
</dbReference>
<dbReference type="Pfam" id="PF13305">
    <property type="entry name" value="TetR_C_33"/>
    <property type="match status" value="1"/>
</dbReference>
<proteinExistence type="predicted"/>
<feature type="domain" description="HTH tetR-type" evidence="6">
    <location>
        <begin position="52"/>
        <end position="112"/>
    </location>
</feature>
<dbReference type="SUPFAM" id="SSF48498">
    <property type="entry name" value="Tetracyclin repressor-like, C-terminal domain"/>
    <property type="match status" value="1"/>
</dbReference>
<evidence type="ECO:0000256" key="1">
    <source>
        <dbReference type="ARBA" id="ARBA00023015"/>
    </source>
</evidence>
<keyword evidence="2 4" id="KW-0238">DNA-binding</keyword>
<dbReference type="InterPro" id="IPR025996">
    <property type="entry name" value="MT1864/Rv1816-like_C"/>
</dbReference>
<dbReference type="InterPro" id="IPR036271">
    <property type="entry name" value="Tet_transcr_reg_TetR-rel_C_sf"/>
</dbReference>
<keyword evidence="3" id="KW-0804">Transcription</keyword>
<dbReference type="Proteomes" id="UP000031843">
    <property type="component" value="Chromosome secondary"/>
</dbReference>
<dbReference type="PANTHER" id="PTHR30055">
    <property type="entry name" value="HTH-TYPE TRANSCRIPTIONAL REGULATOR RUTR"/>
    <property type="match status" value="1"/>
</dbReference>